<dbReference type="InterPro" id="IPR000531">
    <property type="entry name" value="Beta-barrel_TonB"/>
</dbReference>
<dbReference type="InterPro" id="IPR036942">
    <property type="entry name" value="Beta-barrel_TonB_sf"/>
</dbReference>
<evidence type="ECO:0000259" key="15">
    <source>
        <dbReference type="Pfam" id="PF07715"/>
    </source>
</evidence>
<dbReference type="GO" id="GO:0006826">
    <property type="term" value="P:iron ion transport"/>
    <property type="evidence" value="ECO:0007669"/>
    <property type="project" value="UniProtKB-KW"/>
</dbReference>
<evidence type="ECO:0000256" key="12">
    <source>
        <dbReference type="RuleBase" id="RU003357"/>
    </source>
</evidence>
<dbReference type="PROSITE" id="PS52016">
    <property type="entry name" value="TONB_DEPENDENT_REC_3"/>
    <property type="match status" value="1"/>
</dbReference>
<dbReference type="SUPFAM" id="SSF56935">
    <property type="entry name" value="Porins"/>
    <property type="match status" value="1"/>
</dbReference>
<name>A0A246JNR2_9SPHN</name>
<organism evidence="16 17">
    <name type="scientific">Sphingopyxis witflariensis</name>
    <dbReference type="NCBI Taxonomy" id="173675"/>
    <lineage>
        <taxon>Bacteria</taxon>
        <taxon>Pseudomonadati</taxon>
        <taxon>Pseudomonadota</taxon>
        <taxon>Alphaproteobacteria</taxon>
        <taxon>Sphingomonadales</taxon>
        <taxon>Sphingomonadaceae</taxon>
        <taxon>Sphingopyxis</taxon>
    </lineage>
</organism>
<keyword evidence="4" id="KW-0410">Iron transport</keyword>
<comment type="caution">
    <text evidence="16">The sequence shown here is derived from an EMBL/GenBank/DDBJ whole genome shotgun (WGS) entry which is preliminary data.</text>
</comment>
<dbReference type="AlphaFoldDB" id="A0A246JNR2"/>
<comment type="similarity">
    <text evidence="11 12">Belongs to the TonB-dependent receptor family.</text>
</comment>
<evidence type="ECO:0000256" key="10">
    <source>
        <dbReference type="ARBA" id="ARBA00023237"/>
    </source>
</evidence>
<evidence type="ECO:0000256" key="3">
    <source>
        <dbReference type="ARBA" id="ARBA00022452"/>
    </source>
</evidence>
<keyword evidence="17" id="KW-1185">Reference proteome</keyword>
<keyword evidence="9 11" id="KW-0472">Membrane</keyword>
<protein>
    <recommendedName>
        <fullName evidence="18">TonB-dependent receptor</fullName>
    </recommendedName>
</protein>
<gene>
    <name evidence="16" type="ORF">CDQ91_16420</name>
</gene>
<feature type="domain" description="TonB-dependent receptor-like beta-barrel" evidence="14">
    <location>
        <begin position="257"/>
        <end position="696"/>
    </location>
</feature>
<feature type="compositionally biased region" description="Polar residues" evidence="13">
    <location>
        <begin position="29"/>
        <end position="38"/>
    </location>
</feature>
<reference evidence="16 17" key="1">
    <citation type="journal article" date="2002" name="Int. J. Syst. Evol. Microbiol.">
        <title>Sphingopyxis witflariensis sp. nov., isolated from activated sludge.</title>
        <authorList>
            <person name="Kampfer P."/>
            <person name="Witzenberger R."/>
            <person name="Denner E.B."/>
            <person name="Busse H.J."/>
            <person name="Neef A."/>
        </authorList>
    </citation>
    <scope>NUCLEOTIDE SEQUENCE [LARGE SCALE GENOMIC DNA]</scope>
    <source>
        <strain evidence="16 17">DSM 14551</strain>
    </source>
</reference>
<evidence type="ECO:0000256" key="9">
    <source>
        <dbReference type="ARBA" id="ARBA00023136"/>
    </source>
</evidence>
<evidence type="ECO:0000256" key="13">
    <source>
        <dbReference type="SAM" id="MobiDB-lite"/>
    </source>
</evidence>
<evidence type="ECO:0000259" key="14">
    <source>
        <dbReference type="Pfam" id="PF00593"/>
    </source>
</evidence>
<dbReference type="Proteomes" id="UP000197097">
    <property type="component" value="Unassembled WGS sequence"/>
</dbReference>
<dbReference type="PANTHER" id="PTHR32552:SF81">
    <property type="entry name" value="TONB-DEPENDENT OUTER MEMBRANE RECEPTOR"/>
    <property type="match status" value="1"/>
</dbReference>
<evidence type="ECO:0000256" key="7">
    <source>
        <dbReference type="ARBA" id="ARBA00023065"/>
    </source>
</evidence>
<evidence type="ECO:0000256" key="8">
    <source>
        <dbReference type="ARBA" id="ARBA00023077"/>
    </source>
</evidence>
<dbReference type="EMBL" id="NISJ01000010">
    <property type="protein sequence ID" value="OWQ94215.1"/>
    <property type="molecule type" value="Genomic_DNA"/>
</dbReference>
<feature type="region of interest" description="Disordered" evidence="13">
    <location>
        <begin position="15"/>
        <end position="38"/>
    </location>
</feature>
<dbReference type="InterPro" id="IPR039426">
    <property type="entry name" value="TonB-dep_rcpt-like"/>
</dbReference>
<dbReference type="Gene3D" id="2.40.170.20">
    <property type="entry name" value="TonB-dependent receptor, beta-barrel domain"/>
    <property type="match status" value="1"/>
</dbReference>
<dbReference type="InterPro" id="IPR012910">
    <property type="entry name" value="Plug_dom"/>
</dbReference>
<evidence type="ECO:0000256" key="6">
    <source>
        <dbReference type="ARBA" id="ARBA00023004"/>
    </source>
</evidence>
<keyword evidence="8 12" id="KW-0798">TonB box</keyword>
<dbReference type="Pfam" id="PF00593">
    <property type="entry name" value="TonB_dep_Rec_b-barrel"/>
    <property type="match status" value="1"/>
</dbReference>
<accession>A0A246JNR2</accession>
<keyword evidence="5 11" id="KW-0812">Transmembrane</keyword>
<evidence type="ECO:0000256" key="2">
    <source>
        <dbReference type="ARBA" id="ARBA00022448"/>
    </source>
</evidence>
<dbReference type="GO" id="GO:0009279">
    <property type="term" value="C:cell outer membrane"/>
    <property type="evidence" value="ECO:0007669"/>
    <property type="project" value="UniProtKB-SubCell"/>
</dbReference>
<dbReference type="Pfam" id="PF07715">
    <property type="entry name" value="Plug"/>
    <property type="match status" value="1"/>
</dbReference>
<evidence type="ECO:0000256" key="5">
    <source>
        <dbReference type="ARBA" id="ARBA00022692"/>
    </source>
</evidence>
<comment type="subcellular location">
    <subcellularLocation>
        <location evidence="1 11">Cell outer membrane</location>
        <topology evidence="1 11">Multi-pass membrane protein</topology>
    </subcellularLocation>
</comment>
<keyword evidence="10 11" id="KW-0998">Cell outer membrane</keyword>
<evidence type="ECO:0000256" key="11">
    <source>
        <dbReference type="PROSITE-ProRule" id="PRU01360"/>
    </source>
</evidence>
<evidence type="ECO:0000313" key="17">
    <source>
        <dbReference type="Proteomes" id="UP000197097"/>
    </source>
</evidence>
<feature type="domain" description="TonB-dependent receptor plug" evidence="15">
    <location>
        <begin position="54"/>
        <end position="160"/>
    </location>
</feature>
<keyword evidence="7" id="KW-0406">Ion transport</keyword>
<keyword evidence="3 11" id="KW-1134">Transmembrane beta strand</keyword>
<sequence length="731" mass="78167">MAGIMLGVSTSASAADTIEGSEAPASRDASANTDGSSTGLNEIIVTAQKRSQNLQDVPAVINALDAGMIEDRQIGGLEELQGAVAGLKFDPVSGNSNISIRGVGTTFTTGAGENSVSLHLDGVYLSSPQGAGLGQFDLGGIEVLRGPQGTLYGKNSTAGIVNFISAAPTREFEAGVTAGYGNYDDLKGSAYVSGPLSDGVRARLYIEGGQRDGYVKNLQTGQDLDDLRYIGGRFGIDADVSPGWYMEARLTYRREASNGPVRQPYDLNRLSLPIQDTIVTPRRLNSPLIFDGNRSIALASLKNTFDLGGNVSLVSITGASRLRVNYNSLDSLAQGNPNDPIFANLTIPIAQGVRVSTFSQEFNLKGDSGPVDWLVGAFYYNEINRTTGSVTLDGRLLGSPSALIRVSNGRSKRESASIFADATISVSDATRLFGGVRGLYERSQNDLLVTFQLPGGTVVQTDCSPGAPLQRVTDWSATGRIGLQHDLSDDVMAYGQLSRGYKSGGFSNSTCGNQYKPETVNAIETGLKARFLDRRATLNFAAFYYDYKNISVEQSTIFGTNVVGAPKSEIYGLDIDGRLQVNDMLSFDGNASFVHSEYKRFLSTGGAIFGEPDGTDLAGRALNKAPGASGTIGTQLEFPVGSGKITLRGEAYFTSGYRLREYNDPSLRQNAYELYNAFVTYEPNDLVTVRGFVRNITKTNYIQGTVVQLNGVTGVYNPPRTYGVELALKIR</sequence>
<evidence type="ECO:0000256" key="4">
    <source>
        <dbReference type="ARBA" id="ARBA00022496"/>
    </source>
</evidence>
<evidence type="ECO:0008006" key="18">
    <source>
        <dbReference type="Google" id="ProtNLM"/>
    </source>
</evidence>
<keyword evidence="6" id="KW-0408">Iron</keyword>
<proteinExistence type="inferred from homology"/>
<evidence type="ECO:0000256" key="1">
    <source>
        <dbReference type="ARBA" id="ARBA00004571"/>
    </source>
</evidence>
<evidence type="ECO:0000313" key="16">
    <source>
        <dbReference type="EMBL" id="OWQ94215.1"/>
    </source>
</evidence>
<keyword evidence="2 11" id="KW-0813">Transport</keyword>
<dbReference type="PANTHER" id="PTHR32552">
    <property type="entry name" value="FERRICHROME IRON RECEPTOR-RELATED"/>
    <property type="match status" value="1"/>
</dbReference>